<evidence type="ECO:0000256" key="2">
    <source>
        <dbReference type="ARBA" id="ARBA00005641"/>
    </source>
</evidence>
<dbReference type="GO" id="GO:0009251">
    <property type="term" value="P:glucan catabolic process"/>
    <property type="evidence" value="ECO:0007669"/>
    <property type="project" value="TreeGrafter"/>
</dbReference>
<keyword evidence="6" id="KW-0735">Signal-anchor</keyword>
<organism evidence="19 20">
    <name type="scientific">Mycena venus</name>
    <dbReference type="NCBI Taxonomy" id="2733690"/>
    <lineage>
        <taxon>Eukaryota</taxon>
        <taxon>Fungi</taxon>
        <taxon>Dikarya</taxon>
        <taxon>Basidiomycota</taxon>
        <taxon>Agaricomycotina</taxon>
        <taxon>Agaricomycetes</taxon>
        <taxon>Agaricomycetidae</taxon>
        <taxon>Agaricales</taxon>
        <taxon>Marasmiineae</taxon>
        <taxon>Mycenaceae</taxon>
        <taxon>Mycena</taxon>
    </lineage>
</organism>
<feature type="compositionally biased region" description="Low complexity" evidence="16">
    <location>
        <begin position="98"/>
        <end position="127"/>
    </location>
</feature>
<comment type="function">
    <text evidence="13">Glucosidase involved in the degradation of cellulosic biomass. Active on lichenan.</text>
</comment>
<evidence type="ECO:0000256" key="14">
    <source>
        <dbReference type="ARBA" id="ARBA00038929"/>
    </source>
</evidence>
<gene>
    <name evidence="19" type="ORF">MVEN_00347500</name>
</gene>
<dbReference type="EMBL" id="JACAZI010000003">
    <property type="protein sequence ID" value="KAF7364776.1"/>
    <property type="molecule type" value="Genomic_DNA"/>
</dbReference>
<feature type="region of interest" description="Disordered" evidence="16">
    <location>
        <begin position="1"/>
        <end position="25"/>
    </location>
</feature>
<dbReference type="PANTHER" id="PTHR31297">
    <property type="entry name" value="GLUCAN ENDO-1,6-BETA-GLUCOSIDASE B"/>
    <property type="match status" value="1"/>
</dbReference>
<dbReference type="OrthoDB" id="62120at2759"/>
<dbReference type="SUPFAM" id="SSF51445">
    <property type="entry name" value="(Trans)glycosidases"/>
    <property type="match status" value="1"/>
</dbReference>
<dbReference type="GO" id="GO:0005576">
    <property type="term" value="C:extracellular region"/>
    <property type="evidence" value="ECO:0007669"/>
    <property type="project" value="TreeGrafter"/>
</dbReference>
<dbReference type="InterPro" id="IPR001547">
    <property type="entry name" value="Glyco_hydro_5"/>
</dbReference>
<feature type="region of interest" description="Disordered" evidence="16">
    <location>
        <begin position="43"/>
        <end position="69"/>
    </location>
</feature>
<proteinExistence type="inferred from homology"/>
<feature type="transmembrane region" description="Helical" evidence="17">
    <location>
        <begin position="74"/>
        <end position="95"/>
    </location>
</feature>
<comment type="similarity">
    <text evidence="2">Belongs to the glycosyl hydrolase 5 (cellulase A) family.</text>
</comment>
<comment type="caution">
    <text evidence="19">The sequence shown here is derived from an EMBL/GenBank/DDBJ whole genome shotgun (WGS) entry which is preliminary data.</text>
</comment>
<comment type="catalytic activity">
    <reaction evidence="12">
        <text>Successive hydrolysis of beta-D-glucose units from the non-reducing ends of (1-&gt;3)-beta-D-glucans, releasing alpha-glucose.</text>
        <dbReference type="EC" id="3.2.1.58"/>
    </reaction>
</comment>
<evidence type="ECO:0000256" key="4">
    <source>
        <dbReference type="ARBA" id="ARBA00022692"/>
    </source>
</evidence>
<keyword evidence="20" id="KW-1185">Reference proteome</keyword>
<comment type="subcellular location">
    <subcellularLocation>
        <location evidence="1">Cell membrane</location>
        <topology evidence="1">Single-pass type II membrane protein</topology>
    </subcellularLocation>
</comment>
<evidence type="ECO:0000256" key="5">
    <source>
        <dbReference type="ARBA" id="ARBA00022801"/>
    </source>
</evidence>
<evidence type="ECO:0000256" key="6">
    <source>
        <dbReference type="ARBA" id="ARBA00022968"/>
    </source>
</evidence>
<dbReference type="Gene3D" id="3.20.20.80">
    <property type="entry name" value="Glycosidases"/>
    <property type="match status" value="1"/>
</dbReference>
<keyword evidence="9" id="KW-0325">Glycoprotein</keyword>
<reference evidence="19" key="1">
    <citation type="submission" date="2020-05" db="EMBL/GenBank/DDBJ databases">
        <title>Mycena genomes resolve the evolution of fungal bioluminescence.</title>
        <authorList>
            <person name="Tsai I.J."/>
        </authorList>
    </citation>
    <scope>NUCLEOTIDE SEQUENCE</scope>
    <source>
        <strain evidence="19">CCC161011</strain>
    </source>
</reference>
<keyword evidence="4 17" id="KW-0812">Transmembrane</keyword>
<keyword evidence="11" id="KW-0961">Cell wall biogenesis/degradation</keyword>
<evidence type="ECO:0000259" key="18">
    <source>
        <dbReference type="Pfam" id="PF00150"/>
    </source>
</evidence>
<dbReference type="EC" id="3.2.1.58" evidence="14"/>
<dbReference type="GO" id="GO:0005886">
    <property type="term" value="C:plasma membrane"/>
    <property type="evidence" value="ECO:0007669"/>
    <property type="project" value="UniProtKB-SubCell"/>
</dbReference>
<keyword evidence="7 17" id="KW-1133">Transmembrane helix</keyword>
<accession>A0A8H6YUY0</accession>
<evidence type="ECO:0000256" key="7">
    <source>
        <dbReference type="ARBA" id="ARBA00022989"/>
    </source>
</evidence>
<dbReference type="GO" id="GO:0071555">
    <property type="term" value="P:cell wall organization"/>
    <property type="evidence" value="ECO:0007669"/>
    <property type="project" value="UniProtKB-KW"/>
</dbReference>
<feature type="compositionally biased region" description="Basic residues" evidence="16">
    <location>
        <begin position="60"/>
        <end position="69"/>
    </location>
</feature>
<feature type="compositionally biased region" description="Basic and acidic residues" evidence="16">
    <location>
        <begin position="10"/>
        <end position="25"/>
    </location>
</feature>
<evidence type="ECO:0000256" key="17">
    <source>
        <dbReference type="SAM" id="Phobius"/>
    </source>
</evidence>
<sequence>MAHPHNVSLTEDHLEMSPSPGRRESGWEEDEFIDMYRDSPNAHAFEKTPGSTVALASRNTTRRRRAGNSRRKKIIIISLSLLVVVIIAISVPVALSSSKKGTSTSASSATSASGSTGSGSTSGTTGSLVKMEDGTTFTYTNDFGGDWAWDPKDPFRPGGKAQSWSKRVGAEEWDWGTDVARGVNLGGWLVTEPFITPALYEKYVNKSNIAVVDEWTLSIAMGANLATEMEDHYKTFITEKDFADIAAAGLNWVRIPIGFWVIEAIHDEPFLVGTSWSYFLKAIQWARKYGIRIFLDLHALPGSQNGWNHSGKAGSINFMHGVMGVANAQRTLTYLRILTEFASQDQYKDVVCVIGIVNEILWSAIGQVGVQSFYYGAYEAIRKATGIGAGKGPYMAIHEAFQGPAIWEGFLAGADRVALDQHPASRHFPSGGYLKSNSLLCSTSHSHTITLARPLDQMAVKPCSWAIATNRSSKAFGVTLGGEFSSAINDCGLWLNGIGGTAGAPNCPVIDDWGSYNATMIASLKQVTLATMDALQNFFFWTWKIGNSTVLGTSSSPLWHYQLGLERGWIPKDPREAIGHCASVLGSSQIFDGTLPASATGAGPTTIDAAQTALHTFPPTTLSPSFTGTQLALLPTYTATGKITTLFAPTFTSAPTAAVGNGWNNSADTELAYVAVGGCTYPNAWDAVTAAVPAAPCPG</sequence>
<evidence type="ECO:0000256" key="9">
    <source>
        <dbReference type="ARBA" id="ARBA00023180"/>
    </source>
</evidence>
<keyword evidence="8 17" id="KW-0472">Membrane</keyword>
<dbReference type="Pfam" id="PF00150">
    <property type="entry name" value="Cellulase"/>
    <property type="match status" value="1"/>
</dbReference>
<dbReference type="AlphaFoldDB" id="A0A8H6YUY0"/>
<feature type="region of interest" description="Disordered" evidence="16">
    <location>
        <begin position="98"/>
        <end position="129"/>
    </location>
</feature>
<dbReference type="InterPro" id="IPR017853">
    <property type="entry name" value="GH"/>
</dbReference>
<evidence type="ECO:0000313" key="20">
    <source>
        <dbReference type="Proteomes" id="UP000620124"/>
    </source>
</evidence>
<keyword evidence="3" id="KW-1003">Cell membrane</keyword>
<keyword evidence="10" id="KW-0326">Glycosidase</keyword>
<dbReference type="Proteomes" id="UP000620124">
    <property type="component" value="Unassembled WGS sequence"/>
</dbReference>
<evidence type="ECO:0000256" key="15">
    <source>
        <dbReference type="ARBA" id="ARBA00041260"/>
    </source>
</evidence>
<dbReference type="GO" id="GO:0004338">
    <property type="term" value="F:glucan exo-1,3-beta-glucosidase activity"/>
    <property type="evidence" value="ECO:0007669"/>
    <property type="project" value="UniProtKB-EC"/>
</dbReference>
<evidence type="ECO:0000256" key="13">
    <source>
        <dbReference type="ARBA" id="ARBA00037126"/>
    </source>
</evidence>
<dbReference type="InterPro" id="IPR050386">
    <property type="entry name" value="Glycosyl_hydrolase_5"/>
</dbReference>
<evidence type="ECO:0000256" key="10">
    <source>
        <dbReference type="ARBA" id="ARBA00023295"/>
    </source>
</evidence>
<dbReference type="PANTHER" id="PTHR31297:SF34">
    <property type="entry name" value="GLUCAN 1,3-BETA-GLUCOSIDASE 2"/>
    <property type="match status" value="1"/>
</dbReference>
<protein>
    <recommendedName>
        <fullName evidence="14">glucan 1,3-beta-glucosidase</fullName>
        <ecNumber evidence="14">3.2.1.58</ecNumber>
    </recommendedName>
    <alternativeName>
        <fullName evidence="15">Exo-1,3-beta-glucanase D</fullName>
    </alternativeName>
</protein>
<evidence type="ECO:0000313" key="19">
    <source>
        <dbReference type="EMBL" id="KAF7364776.1"/>
    </source>
</evidence>
<feature type="domain" description="Glycoside hydrolase family 5" evidence="18">
    <location>
        <begin position="229"/>
        <end position="384"/>
    </location>
</feature>
<keyword evidence="5 19" id="KW-0378">Hydrolase</keyword>
<evidence type="ECO:0000256" key="8">
    <source>
        <dbReference type="ARBA" id="ARBA00023136"/>
    </source>
</evidence>
<name>A0A8H6YUY0_9AGAR</name>
<evidence type="ECO:0000256" key="16">
    <source>
        <dbReference type="SAM" id="MobiDB-lite"/>
    </source>
</evidence>
<evidence type="ECO:0000256" key="3">
    <source>
        <dbReference type="ARBA" id="ARBA00022475"/>
    </source>
</evidence>
<evidence type="ECO:0000256" key="1">
    <source>
        <dbReference type="ARBA" id="ARBA00004401"/>
    </source>
</evidence>
<dbReference type="GO" id="GO:0009986">
    <property type="term" value="C:cell surface"/>
    <property type="evidence" value="ECO:0007669"/>
    <property type="project" value="TreeGrafter"/>
</dbReference>
<evidence type="ECO:0000256" key="12">
    <source>
        <dbReference type="ARBA" id="ARBA00036824"/>
    </source>
</evidence>
<evidence type="ECO:0000256" key="11">
    <source>
        <dbReference type="ARBA" id="ARBA00023316"/>
    </source>
</evidence>